<dbReference type="Proteomes" id="UP001204833">
    <property type="component" value="Unassembled WGS sequence"/>
</dbReference>
<evidence type="ECO:0000313" key="3">
    <source>
        <dbReference type="Proteomes" id="UP001204833"/>
    </source>
</evidence>
<feature type="region of interest" description="Disordered" evidence="1">
    <location>
        <begin position="1"/>
        <end position="43"/>
    </location>
</feature>
<dbReference type="AlphaFoldDB" id="A0AAD5BGR2"/>
<sequence>MNGGNSDQSRLNRTTSRSTTASGGTLSSSHSDKSSENGLLVPPLPDVVRREGKKWVYDKVLDRYVPLDRTPYIASKLAYFHCLSKISSMASHELNFQLNRSVVQNLTNLELLRYSYFEGFEYEGSKVVIDGAVSRIGPATTSSTVQEDEEVASGGAALGSDTIHNKHSKSHNMRSLLESDQFWNTCYQDLKFESMVEGSDVYDKLPPLQSTMRFYVELIDYILLHLHILKPSLEKIKKSSEYDRLAKQYQLYFNNCHFSRLCQIQSGFKGIEVNNKLILTIITNFEAVKKLYQLDSHLVSIWTRFLTFVGKIIAYLSKVSPTSFPPTPPSTPQLQRHDQELGFEFSTQQPNPPFARKTSLQQQQQQPRQASVASQSSSVMSHAGNREGSVWTMDTMASSSDETESVNDNLSSFSQLSPLSEISTNSINLQATPSNESSASYGAESGSMGKPKKKISFFGKLRGK</sequence>
<gene>
    <name evidence="2" type="ORF">KGF57_001613</name>
</gene>
<evidence type="ECO:0000256" key="1">
    <source>
        <dbReference type="SAM" id="MobiDB-lite"/>
    </source>
</evidence>
<feature type="region of interest" description="Disordered" evidence="1">
    <location>
        <begin position="345"/>
        <end position="390"/>
    </location>
</feature>
<feature type="compositionally biased region" description="Basic residues" evidence="1">
    <location>
        <begin position="450"/>
        <end position="464"/>
    </location>
</feature>
<feature type="compositionally biased region" description="Polar residues" evidence="1">
    <location>
        <begin position="424"/>
        <end position="433"/>
    </location>
</feature>
<reference evidence="2 3" key="1">
    <citation type="journal article" date="2022" name="DNA Res.">
        <title>Genome analysis of five recently described species of the CUG-Ser clade uncovers Candida theae as a new hybrid lineage with pathogenic potential in the Candida parapsilosis species complex.</title>
        <authorList>
            <person name="Mixao V."/>
            <person name="Del Olmo V."/>
            <person name="Hegedusova E."/>
            <person name="Saus E."/>
            <person name="Pryszcz L."/>
            <person name="Cillingova A."/>
            <person name="Nosek J."/>
            <person name="Gabaldon T."/>
        </authorList>
    </citation>
    <scope>NUCLEOTIDE SEQUENCE [LARGE SCALE GENOMIC DNA]</scope>
    <source>
        <strain evidence="2 3">CBS 12239</strain>
    </source>
</reference>
<feature type="compositionally biased region" description="Low complexity" evidence="1">
    <location>
        <begin position="359"/>
        <end position="381"/>
    </location>
</feature>
<comment type="caution">
    <text evidence="2">The sequence shown here is derived from an EMBL/GenBank/DDBJ whole genome shotgun (WGS) entry which is preliminary data.</text>
</comment>
<dbReference type="EMBL" id="JAIHNG010000072">
    <property type="protein sequence ID" value="KAI5961679.1"/>
    <property type="molecule type" value="Genomic_DNA"/>
</dbReference>
<feature type="compositionally biased region" description="Low complexity" evidence="1">
    <location>
        <begin position="434"/>
        <end position="447"/>
    </location>
</feature>
<dbReference type="GeneID" id="76149672"/>
<protein>
    <submittedName>
        <fullName evidence="2">Uncharacterized protein</fullName>
    </submittedName>
</protein>
<proteinExistence type="predicted"/>
<organism evidence="2 3">
    <name type="scientific">Candida theae</name>
    <dbReference type="NCBI Taxonomy" id="1198502"/>
    <lineage>
        <taxon>Eukaryota</taxon>
        <taxon>Fungi</taxon>
        <taxon>Dikarya</taxon>
        <taxon>Ascomycota</taxon>
        <taxon>Saccharomycotina</taxon>
        <taxon>Pichiomycetes</taxon>
        <taxon>Debaryomycetaceae</taxon>
        <taxon>Candida/Lodderomyces clade</taxon>
        <taxon>Candida</taxon>
    </lineage>
</organism>
<accession>A0AAD5BGR2</accession>
<evidence type="ECO:0000313" key="2">
    <source>
        <dbReference type="EMBL" id="KAI5961679.1"/>
    </source>
</evidence>
<name>A0AAD5BGR2_9ASCO</name>
<keyword evidence="3" id="KW-1185">Reference proteome</keyword>
<feature type="region of interest" description="Disordered" evidence="1">
    <location>
        <begin position="424"/>
        <end position="464"/>
    </location>
</feature>
<feature type="compositionally biased region" description="Low complexity" evidence="1">
    <location>
        <begin position="9"/>
        <end position="29"/>
    </location>
</feature>
<dbReference type="RefSeq" id="XP_051609862.1">
    <property type="nucleotide sequence ID" value="XM_051750837.1"/>
</dbReference>